<dbReference type="InterPro" id="IPR036322">
    <property type="entry name" value="WD40_repeat_dom_sf"/>
</dbReference>
<dbReference type="AlphaFoldDB" id="A0A913ZTU1"/>
<dbReference type="GeneID" id="119727223"/>
<evidence type="ECO:0000256" key="2">
    <source>
        <dbReference type="ARBA" id="ARBA00022737"/>
    </source>
</evidence>
<dbReference type="Gene3D" id="1.20.1280.50">
    <property type="match status" value="1"/>
</dbReference>
<evidence type="ECO:0000259" key="3">
    <source>
        <dbReference type="PROSITE" id="PS50181"/>
    </source>
</evidence>
<dbReference type="GO" id="GO:0042393">
    <property type="term" value="F:histone binding"/>
    <property type="evidence" value="ECO:0007669"/>
    <property type="project" value="TreeGrafter"/>
</dbReference>
<dbReference type="RefSeq" id="XP_038055017.1">
    <property type="nucleotide sequence ID" value="XM_038199089.1"/>
</dbReference>
<keyword evidence="5" id="KW-1185">Reference proteome</keyword>
<dbReference type="Pfam" id="PF12937">
    <property type="entry name" value="F-box-like"/>
    <property type="match status" value="1"/>
</dbReference>
<feature type="domain" description="F-box" evidence="3">
    <location>
        <begin position="18"/>
        <end position="64"/>
    </location>
</feature>
<dbReference type="EnsemblMetazoa" id="XM_038199089.1">
    <property type="protein sequence ID" value="XP_038055017.1"/>
    <property type="gene ID" value="LOC119727223"/>
</dbReference>
<evidence type="ECO:0000313" key="4">
    <source>
        <dbReference type="EnsemblMetazoa" id="XP_038055017.1"/>
    </source>
</evidence>
<reference evidence="4" key="1">
    <citation type="submission" date="2022-11" db="UniProtKB">
        <authorList>
            <consortium name="EnsemblMetazoa"/>
        </authorList>
    </citation>
    <scope>IDENTIFICATION</scope>
</reference>
<dbReference type="Gene3D" id="2.130.10.10">
    <property type="entry name" value="YVTN repeat-like/Quinoprotein amine dehydrogenase"/>
    <property type="match status" value="1"/>
</dbReference>
<dbReference type="GO" id="GO:0048188">
    <property type="term" value="C:Set1C/COMPASS complex"/>
    <property type="evidence" value="ECO:0007669"/>
    <property type="project" value="TreeGrafter"/>
</dbReference>
<dbReference type="PANTHER" id="PTHR22847:SF637">
    <property type="entry name" value="WD REPEAT DOMAIN 5B"/>
    <property type="match status" value="1"/>
</dbReference>
<dbReference type="InterPro" id="IPR036047">
    <property type="entry name" value="F-box-like_dom_sf"/>
</dbReference>
<dbReference type="SUPFAM" id="SSF81383">
    <property type="entry name" value="F-box domain"/>
    <property type="match status" value="1"/>
</dbReference>
<dbReference type="InterPro" id="IPR001810">
    <property type="entry name" value="F-box_dom"/>
</dbReference>
<name>A0A913ZTU1_PATMI</name>
<organism evidence="4 5">
    <name type="scientific">Patiria miniata</name>
    <name type="common">Bat star</name>
    <name type="synonym">Asterina miniata</name>
    <dbReference type="NCBI Taxonomy" id="46514"/>
    <lineage>
        <taxon>Eukaryota</taxon>
        <taxon>Metazoa</taxon>
        <taxon>Echinodermata</taxon>
        <taxon>Eleutherozoa</taxon>
        <taxon>Asterozoa</taxon>
        <taxon>Asteroidea</taxon>
        <taxon>Valvatacea</taxon>
        <taxon>Valvatida</taxon>
        <taxon>Asterinidae</taxon>
        <taxon>Patiria</taxon>
    </lineage>
</organism>
<dbReference type="SMART" id="SM00256">
    <property type="entry name" value="FBOX"/>
    <property type="match status" value="1"/>
</dbReference>
<evidence type="ECO:0000256" key="1">
    <source>
        <dbReference type="ARBA" id="ARBA00022574"/>
    </source>
</evidence>
<dbReference type="InterPro" id="IPR015943">
    <property type="entry name" value="WD40/YVTN_repeat-like_dom_sf"/>
</dbReference>
<accession>A0A913ZTU1</accession>
<proteinExistence type="predicted"/>
<dbReference type="PROSITE" id="PS50181">
    <property type="entry name" value="FBOX"/>
    <property type="match status" value="1"/>
</dbReference>
<dbReference type="Proteomes" id="UP000887568">
    <property type="component" value="Unplaced"/>
</dbReference>
<protein>
    <recommendedName>
        <fullName evidence="3">F-box domain-containing protein</fullName>
    </recommendedName>
</protein>
<dbReference type="SUPFAM" id="SSF50978">
    <property type="entry name" value="WD40 repeat-like"/>
    <property type="match status" value="1"/>
</dbReference>
<dbReference type="PANTHER" id="PTHR22847">
    <property type="entry name" value="WD40 REPEAT PROTEIN"/>
    <property type="match status" value="1"/>
</dbReference>
<evidence type="ECO:0000313" key="5">
    <source>
        <dbReference type="Proteomes" id="UP000887568"/>
    </source>
</evidence>
<keyword evidence="2" id="KW-0677">Repeat</keyword>
<sequence length="520" mass="58874">MEEPFAQCDAMALSVPTKDHFSNLPNEMKVLVLQHLSAEDLCHVALCNRSLREAANYDALWRPLCREKRWEKFDAVVDLCVEPPFIPSSPQHGGDGGVGDSVTFAFDSVVTGSSWPGLVNTCKWKEIYMKARHLERNWKNNLYHVVSFEFGSAGYTKSSRKNDCSEPEVTVRGLAGEGNILAGALSNDTLHIWDISSGKRRHRIKVGIGRIDKALKMKNGVIAVGCRGGKIRTYCAQTGEQLQVMSGHRLDVSRLFFDGDTIISIAAELDGDMREVRADGDIRVWNAIDGTSRFVFESTSDDPFRCRPIGVDYFDKTVAGAYIDRKIRLWDAQSGVCKQTIVSDANYLISCHLGDGIVISAHWGNVMKIWNVESGECIRHFDVPGVDFEDWDPDDESSHFHFNGEFLLATSLSNVRLFNLDGKFIRDIISDDDIYKQYLLRINYVFGNKCIACDDCGRGPMYLWNIDDLNNVFHLVKCCMFVGDNAVWMSETKLAFVRYLEYDKDENKIQIPKIEVHHYW</sequence>
<keyword evidence="1" id="KW-0853">WD repeat</keyword>